<protein>
    <recommendedName>
        <fullName evidence="4">tRNA pseudouridine synthase A</fullName>
        <ecNumber evidence="4">5.4.99.12</ecNumber>
    </recommendedName>
    <alternativeName>
        <fullName evidence="4">tRNA pseudouridine(38-40) synthase</fullName>
    </alternativeName>
    <alternativeName>
        <fullName evidence="4">tRNA pseudouridylate synthase I</fullName>
    </alternativeName>
    <alternativeName>
        <fullName evidence="4">tRNA-uridine isomerase I</fullName>
    </alternativeName>
</protein>
<keyword evidence="2 4" id="KW-0819">tRNA processing</keyword>
<dbReference type="InterPro" id="IPR001406">
    <property type="entry name" value="PsdUridine_synth_TruA"/>
</dbReference>
<evidence type="ECO:0000313" key="10">
    <source>
        <dbReference type="Proteomes" id="UP000245872"/>
    </source>
</evidence>
<dbReference type="AlphaFoldDB" id="A0A2Z3L9Q4"/>
<name>A0A2Z3L9Q4_9BACT</name>
<feature type="domain" description="Pseudouridine synthase I TruA alpha/beta" evidence="8">
    <location>
        <begin position="8"/>
        <end position="104"/>
    </location>
</feature>
<dbReference type="GO" id="GO:0031119">
    <property type="term" value="P:tRNA pseudouridine synthesis"/>
    <property type="evidence" value="ECO:0007669"/>
    <property type="project" value="UniProtKB-UniRule"/>
</dbReference>
<evidence type="ECO:0000256" key="1">
    <source>
        <dbReference type="ARBA" id="ARBA00009375"/>
    </source>
</evidence>
<dbReference type="InterPro" id="IPR020094">
    <property type="entry name" value="TruA/RsuA/RluB/E/F_N"/>
</dbReference>
<dbReference type="RefSeq" id="WP_109997485.1">
    <property type="nucleotide sequence ID" value="NZ_CP029619.1"/>
</dbReference>
<comment type="similarity">
    <text evidence="1 4 7">Belongs to the tRNA pseudouridine synthase TruA family.</text>
</comment>
<sequence>MRYFLYIAYLGKSYSGWQTQQNACSVQEVIEQVLSRLLATKTRIHGSSRTDKGVHAQQQVAHFDAIKPIDDVENLIYRLNRMLPIDISITAIRPVQDDAHARFDACYRIYEYAIVYHKNPFYAATTVWFYRLPPLPLLNQIAALFCVQTDFEFFSKVSPQVMTSVCTIKEAIWIDLGNSIIFRIKADRFLRGMVRIIVATILKVGYGTMSVETLSNWIRTKPAQRPLLTLVPSHGLTLTEIGYPERLFVEK</sequence>
<comment type="function">
    <text evidence="4">Formation of pseudouridine at positions 38, 39 and 40 in the anticodon stem and loop of transfer RNAs.</text>
</comment>
<dbReference type="EC" id="5.4.99.12" evidence="4"/>
<dbReference type="Gene3D" id="3.30.70.660">
    <property type="entry name" value="Pseudouridine synthase I, catalytic domain, C-terminal subdomain"/>
    <property type="match status" value="1"/>
</dbReference>
<dbReference type="InterPro" id="IPR020097">
    <property type="entry name" value="PsdUridine_synth_TruA_a/b_dom"/>
</dbReference>
<organism evidence="9 10">
    <name type="scientific">Candidatus Cardinium hertigii</name>
    <dbReference type="NCBI Taxonomy" id="247481"/>
    <lineage>
        <taxon>Bacteria</taxon>
        <taxon>Pseudomonadati</taxon>
        <taxon>Bacteroidota</taxon>
        <taxon>Cytophagia</taxon>
        <taxon>Cytophagales</taxon>
        <taxon>Amoebophilaceae</taxon>
        <taxon>Candidatus Cardinium</taxon>
    </lineage>
</organism>
<comment type="catalytic activity">
    <reaction evidence="4 7">
        <text>uridine(38/39/40) in tRNA = pseudouridine(38/39/40) in tRNA</text>
        <dbReference type="Rhea" id="RHEA:22376"/>
        <dbReference type="Rhea" id="RHEA-COMP:10085"/>
        <dbReference type="Rhea" id="RHEA-COMP:10087"/>
        <dbReference type="ChEBI" id="CHEBI:65314"/>
        <dbReference type="ChEBI" id="CHEBI:65315"/>
        <dbReference type="EC" id="5.4.99.12"/>
    </reaction>
</comment>
<feature type="active site" description="Nucleophile" evidence="4 5">
    <location>
        <position position="51"/>
    </location>
</feature>
<dbReference type="InterPro" id="IPR020103">
    <property type="entry name" value="PsdUridine_synth_cat_dom_sf"/>
</dbReference>
<keyword evidence="3 4" id="KW-0413">Isomerase</keyword>
<dbReference type="InterPro" id="IPR020095">
    <property type="entry name" value="PsdUridine_synth_TruA_C"/>
</dbReference>
<dbReference type="KEGG" id="cher:DK880_00778"/>
<evidence type="ECO:0000256" key="6">
    <source>
        <dbReference type="PIRSR" id="PIRSR001430-2"/>
    </source>
</evidence>
<dbReference type="SUPFAM" id="SSF55120">
    <property type="entry name" value="Pseudouridine synthase"/>
    <property type="match status" value="1"/>
</dbReference>
<evidence type="ECO:0000259" key="8">
    <source>
        <dbReference type="Pfam" id="PF01416"/>
    </source>
</evidence>
<proteinExistence type="inferred from homology"/>
<feature type="binding site" evidence="4 6">
    <location>
        <position position="110"/>
    </location>
    <ligand>
        <name>substrate</name>
    </ligand>
</feature>
<comment type="subunit">
    <text evidence="4">Homodimer.</text>
</comment>
<evidence type="ECO:0000256" key="4">
    <source>
        <dbReference type="HAMAP-Rule" id="MF_00171"/>
    </source>
</evidence>
<dbReference type="HAMAP" id="MF_00171">
    <property type="entry name" value="TruA"/>
    <property type="match status" value="1"/>
</dbReference>
<dbReference type="GO" id="GO:0003723">
    <property type="term" value="F:RNA binding"/>
    <property type="evidence" value="ECO:0007669"/>
    <property type="project" value="InterPro"/>
</dbReference>
<comment type="caution">
    <text evidence="4">Lacks conserved residue(s) required for the propagation of feature annotation.</text>
</comment>
<evidence type="ECO:0000256" key="7">
    <source>
        <dbReference type="RuleBase" id="RU003792"/>
    </source>
</evidence>
<dbReference type="Gene3D" id="3.30.70.580">
    <property type="entry name" value="Pseudouridine synthase I, catalytic domain, N-terminal subdomain"/>
    <property type="match status" value="1"/>
</dbReference>
<dbReference type="PANTHER" id="PTHR11142:SF0">
    <property type="entry name" value="TRNA PSEUDOURIDINE SYNTHASE-LIKE 1"/>
    <property type="match status" value="1"/>
</dbReference>
<dbReference type="EMBL" id="CP029619">
    <property type="protein sequence ID" value="AWN82087.1"/>
    <property type="molecule type" value="Genomic_DNA"/>
</dbReference>
<dbReference type="Pfam" id="PF01416">
    <property type="entry name" value="PseudoU_synth_1"/>
    <property type="match status" value="2"/>
</dbReference>
<dbReference type="CDD" id="cd02570">
    <property type="entry name" value="PseudoU_synth_EcTruA"/>
    <property type="match status" value="1"/>
</dbReference>
<dbReference type="Proteomes" id="UP000245872">
    <property type="component" value="Chromosome"/>
</dbReference>
<dbReference type="NCBIfam" id="TIGR00071">
    <property type="entry name" value="hisT_truA"/>
    <property type="match status" value="1"/>
</dbReference>
<reference evidence="9 10" key="1">
    <citation type="submission" date="2018-05" db="EMBL/GenBank/DDBJ databases">
        <title>Candidatus Cardinium hertigii Genome Assembly.</title>
        <authorList>
            <person name="Showmaker K.C."/>
            <person name="Walden K.O."/>
            <person name="Fields C.J."/>
            <person name="Lambert K.N."/>
            <person name="Hudson M.E."/>
        </authorList>
    </citation>
    <scope>NUCLEOTIDE SEQUENCE [LARGE SCALE GENOMIC DNA]</scope>
    <source>
        <strain evidence="10">cHgTN10</strain>
    </source>
</reference>
<evidence type="ECO:0000256" key="2">
    <source>
        <dbReference type="ARBA" id="ARBA00022694"/>
    </source>
</evidence>
<keyword evidence="10" id="KW-1185">Reference proteome</keyword>
<accession>A0A2Z3L9Q4</accession>
<evidence type="ECO:0000256" key="5">
    <source>
        <dbReference type="PIRSR" id="PIRSR001430-1"/>
    </source>
</evidence>
<feature type="domain" description="Pseudouridine synthase I TruA alpha/beta" evidence="8">
    <location>
        <begin position="148"/>
        <end position="244"/>
    </location>
</feature>
<dbReference type="PIRSF" id="PIRSF001430">
    <property type="entry name" value="tRNA_psdUrid_synth"/>
    <property type="match status" value="1"/>
</dbReference>
<dbReference type="GO" id="GO:0160147">
    <property type="term" value="F:tRNA pseudouridine(38-40) synthase activity"/>
    <property type="evidence" value="ECO:0007669"/>
    <property type="project" value="UniProtKB-EC"/>
</dbReference>
<evidence type="ECO:0000313" key="9">
    <source>
        <dbReference type="EMBL" id="AWN82087.1"/>
    </source>
</evidence>
<gene>
    <name evidence="4 9" type="primary">truA</name>
    <name evidence="9" type="ORF">DK880_00778</name>
</gene>
<dbReference type="PANTHER" id="PTHR11142">
    <property type="entry name" value="PSEUDOURIDYLATE SYNTHASE"/>
    <property type="match status" value="1"/>
</dbReference>
<dbReference type="OrthoDB" id="9811823at2"/>
<dbReference type="FunFam" id="3.30.70.580:FF:000001">
    <property type="entry name" value="tRNA pseudouridine synthase A"/>
    <property type="match status" value="1"/>
</dbReference>
<evidence type="ECO:0000256" key="3">
    <source>
        <dbReference type="ARBA" id="ARBA00023235"/>
    </source>
</evidence>